<keyword evidence="1" id="KW-0812">Transmembrane</keyword>
<accession>A0AAN4ZS40</accession>
<feature type="non-terminal residue" evidence="2">
    <location>
        <position position="128"/>
    </location>
</feature>
<evidence type="ECO:0000256" key="1">
    <source>
        <dbReference type="SAM" id="Phobius"/>
    </source>
</evidence>
<gene>
    <name evidence="2" type="ORF">PMAYCL1PPCAC_14609</name>
</gene>
<dbReference type="EMBL" id="BTRK01000003">
    <property type="protein sequence ID" value="GMR44414.1"/>
    <property type="molecule type" value="Genomic_DNA"/>
</dbReference>
<proteinExistence type="predicted"/>
<feature type="transmembrane region" description="Helical" evidence="1">
    <location>
        <begin position="75"/>
        <end position="97"/>
    </location>
</feature>
<protein>
    <submittedName>
        <fullName evidence="2">Uncharacterized protein</fullName>
    </submittedName>
</protein>
<evidence type="ECO:0000313" key="3">
    <source>
        <dbReference type="Proteomes" id="UP001328107"/>
    </source>
</evidence>
<keyword evidence="1" id="KW-1133">Transmembrane helix</keyword>
<keyword evidence="1" id="KW-0472">Membrane</keyword>
<dbReference type="Proteomes" id="UP001328107">
    <property type="component" value="Unassembled WGS sequence"/>
</dbReference>
<keyword evidence="3" id="KW-1185">Reference proteome</keyword>
<organism evidence="2 3">
    <name type="scientific">Pristionchus mayeri</name>
    <dbReference type="NCBI Taxonomy" id="1317129"/>
    <lineage>
        <taxon>Eukaryota</taxon>
        <taxon>Metazoa</taxon>
        <taxon>Ecdysozoa</taxon>
        <taxon>Nematoda</taxon>
        <taxon>Chromadorea</taxon>
        <taxon>Rhabditida</taxon>
        <taxon>Rhabditina</taxon>
        <taxon>Diplogasteromorpha</taxon>
        <taxon>Diplogasteroidea</taxon>
        <taxon>Neodiplogasteridae</taxon>
        <taxon>Pristionchus</taxon>
    </lineage>
</organism>
<sequence>MRVFTVFRIIVTTIVVARVFFFYSMMEKDIRVHKLVSRYQPREGDPENWPRLHDHLQSTDNTSLMFGSVGQQYNLFHFILGLAYSALNIFITSLLYAGSFANKRNYLPIYAYTEPLLDIHLFRKLSRF</sequence>
<reference evidence="3" key="1">
    <citation type="submission" date="2022-10" db="EMBL/GenBank/DDBJ databases">
        <title>Genome assembly of Pristionchus species.</title>
        <authorList>
            <person name="Yoshida K."/>
            <person name="Sommer R.J."/>
        </authorList>
    </citation>
    <scope>NUCLEOTIDE SEQUENCE [LARGE SCALE GENOMIC DNA]</scope>
    <source>
        <strain evidence="3">RS5460</strain>
    </source>
</reference>
<name>A0AAN4ZS40_9BILA</name>
<comment type="caution">
    <text evidence="2">The sequence shown here is derived from an EMBL/GenBank/DDBJ whole genome shotgun (WGS) entry which is preliminary data.</text>
</comment>
<dbReference type="AlphaFoldDB" id="A0AAN4ZS40"/>
<feature type="transmembrane region" description="Helical" evidence="1">
    <location>
        <begin position="6"/>
        <end position="25"/>
    </location>
</feature>
<evidence type="ECO:0000313" key="2">
    <source>
        <dbReference type="EMBL" id="GMR44414.1"/>
    </source>
</evidence>